<sequence length="45" mass="5338">MIRDRLSSSYLSIEGKSELDSHFWFIIIESSREMCFVKKEIAKKV</sequence>
<reference evidence="1" key="1">
    <citation type="submission" date="2009-04" db="EMBL/GenBank/DDBJ databases">
        <authorList>
            <person name="Weinstock G."/>
            <person name="Sodergren E."/>
            <person name="Clifton S."/>
            <person name="Fulton L."/>
            <person name="Fulton B."/>
            <person name="Courtney L."/>
            <person name="Fronick C."/>
            <person name="Harrison M."/>
            <person name="Strong C."/>
            <person name="Farmer C."/>
            <person name="Delahaunty K."/>
            <person name="Markovic C."/>
            <person name="Hall O."/>
            <person name="Minx P."/>
            <person name="Tomlinson C."/>
            <person name="Mitreva M."/>
            <person name="Nelson J."/>
            <person name="Hou S."/>
            <person name="Wollam A."/>
            <person name="Pepin K.H."/>
            <person name="Johnson M."/>
            <person name="Bhonagiri V."/>
            <person name="Nash W.E."/>
            <person name="Warren W."/>
            <person name="Chinwalla A."/>
            <person name="Mardis E.R."/>
            <person name="Wilson R.K."/>
        </authorList>
    </citation>
    <scope>NUCLEOTIDE SEQUENCE [LARGE SCALE GENOMIC DNA]</scope>
    <source>
        <strain evidence="1">DSM 14600</strain>
    </source>
</reference>
<dbReference type="HOGENOM" id="CLU_3205280_0_0_9"/>
<keyword evidence="2" id="KW-1185">Reference proteome</keyword>
<organism evidence="1 2">
    <name type="scientific">Shuttleworthella satelles DSM 14600</name>
    <dbReference type="NCBI Taxonomy" id="626523"/>
    <lineage>
        <taxon>Bacteria</taxon>
        <taxon>Bacillati</taxon>
        <taxon>Bacillota</taxon>
        <taxon>Clostridia</taxon>
        <taxon>Lachnospirales</taxon>
        <taxon>Lachnospiraceae</taxon>
        <taxon>Shuttleworthella</taxon>
    </lineage>
</organism>
<dbReference type="EMBL" id="ACIP02000007">
    <property type="protein sequence ID" value="EEP27369.1"/>
    <property type="molecule type" value="Genomic_DNA"/>
</dbReference>
<comment type="caution">
    <text evidence="1">The sequence shown here is derived from an EMBL/GenBank/DDBJ whole genome shotgun (WGS) entry which is preliminary data.</text>
</comment>
<gene>
    <name evidence="1" type="ORF">GCWU000342_02063</name>
</gene>
<name>C4GD90_9FIRM</name>
<dbReference type="Proteomes" id="UP000003494">
    <property type="component" value="Unassembled WGS sequence"/>
</dbReference>
<proteinExistence type="predicted"/>
<evidence type="ECO:0000313" key="2">
    <source>
        <dbReference type="Proteomes" id="UP000003494"/>
    </source>
</evidence>
<dbReference type="AlphaFoldDB" id="C4GD90"/>
<accession>C4GD90</accession>
<protein>
    <submittedName>
        <fullName evidence="1">Uncharacterized protein</fullName>
    </submittedName>
</protein>
<dbReference type="STRING" id="626523.GCWU000342_02063"/>
<evidence type="ECO:0000313" key="1">
    <source>
        <dbReference type="EMBL" id="EEP27369.1"/>
    </source>
</evidence>